<protein>
    <submittedName>
        <fullName evidence="2">Uncharacterized protein</fullName>
    </submittedName>
</protein>
<evidence type="ECO:0000313" key="3">
    <source>
        <dbReference type="Proteomes" id="UP000652761"/>
    </source>
</evidence>
<accession>A0A843UDP6</accession>
<reference evidence="2" key="1">
    <citation type="submission" date="2017-07" db="EMBL/GenBank/DDBJ databases">
        <title>Taro Niue Genome Assembly and Annotation.</title>
        <authorList>
            <person name="Atibalentja N."/>
            <person name="Keating K."/>
            <person name="Fields C.J."/>
        </authorList>
    </citation>
    <scope>NUCLEOTIDE SEQUENCE</scope>
    <source>
        <strain evidence="2">Niue_2</strain>
        <tissue evidence="2">Leaf</tissue>
    </source>
</reference>
<evidence type="ECO:0000256" key="1">
    <source>
        <dbReference type="SAM" id="MobiDB-lite"/>
    </source>
</evidence>
<name>A0A843UDP6_COLES</name>
<keyword evidence="3" id="KW-1185">Reference proteome</keyword>
<proteinExistence type="predicted"/>
<comment type="caution">
    <text evidence="2">The sequence shown here is derived from an EMBL/GenBank/DDBJ whole genome shotgun (WGS) entry which is preliminary data.</text>
</comment>
<sequence length="86" mass="9474">MQLRCGHRVAGTPPPPPSITTAYLRPPQLVITIVARVYVQRAVRHVRCDNDALRLSATEENFLLHPTQLPTHGLSLSLCASQVLPI</sequence>
<dbReference type="EMBL" id="NMUH01000388">
    <property type="protein sequence ID" value="MQL78229.1"/>
    <property type="molecule type" value="Genomic_DNA"/>
</dbReference>
<evidence type="ECO:0000313" key="2">
    <source>
        <dbReference type="EMBL" id="MQL78229.1"/>
    </source>
</evidence>
<dbReference type="AlphaFoldDB" id="A0A843UDP6"/>
<organism evidence="2 3">
    <name type="scientific">Colocasia esculenta</name>
    <name type="common">Wild taro</name>
    <name type="synonym">Arum esculentum</name>
    <dbReference type="NCBI Taxonomy" id="4460"/>
    <lineage>
        <taxon>Eukaryota</taxon>
        <taxon>Viridiplantae</taxon>
        <taxon>Streptophyta</taxon>
        <taxon>Embryophyta</taxon>
        <taxon>Tracheophyta</taxon>
        <taxon>Spermatophyta</taxon>
        <taxon>Magnoliopsida</taxon>
        <taxon>Liliopsida</taxon>
        <taxon>Araceae</taxon>
        <taxon>Aroideae</taxon>
        <taxon>Colocasieae</taxon>
        <taxon>Colocasia</taxon>
    </lineage>
</organism>
<gene>
    <name evidence="2" type="ORF">Taro_010625</name>
</gene>
<feature type="region of interest" description="Disordered" evidence="1">
    <location>
        <begin position="1"/>
        <end position="20"/>
    </location>
</feature>
<dbReference type="Proteomes" id="UP000652761">
    <property type="component" value="Unassembled WGS sequence"/>
</dbReference>